<evidence type="ECO:0000313" key="4">
    <source>
        <dbReference type="EMBL" id="GEO89119.1"/>
    </source>
</evidence>
<sequence>MRKPLVVLAALVMTAGLLGASTASSSAASSKISVRSSVKAPWPGEATKLTGRVTPKKRVVELQKRRGKKWVRVSRTKTRSGGAFAFSVRATTTRTSYRVVARKTKIKRKVYKKKLSKTLYVKAASPKVSLSLYPAAVRVSPMRAGVPVVVQRKIGSAWSNVVNTKLPASGLIEFPVASNVTDYRAGVRAPGATTWTYSSQARSSRKLAWSEEFSDPSTLGTTWRTRDEATYHGKRMCSATSPKNSYVLKGHLRLKVTADNNPDPALVDIEKCKTVGGGTVLQGMVGTQLSHAKFKYGTFAARIKFQAPRGMHGGFWLQSAGVPEIDVAEYFGDGRPRGGLTHYLHDRPKGTSTDWVRVGTESLKAKELLTHGRNTPSTGFHVYSVDRTTAGYVFRVDGVETFRTTQLRSEDEHYLVLSLVSSDEDRKNYLDKSKLPQAFMDVDWVRVWK</sequence>
<dbReference type="AlphaFoldDB" id="A0A512HUJ0"/>
<dbReference type="GO" id="GO:0005975">
    <property type="term" value="P:carbohydrate metabolic process"/>
    <property type="evidence" value="ECO:0007669"/>
    <property type="project" value="InterPro"/>
</dbReference>
<feature type="signal peptide" evidence="2">
    <location>
        <begin position="1"/>
        <end position="19"/>
    </location>
</feature>
<feature type="chain" id="PRO_5039509005" description="GH16 domain-containing protein" evidence="2">
    <location>
        <begin position="20"/>
        <end position="449"/>
    </location>
</feature>
<dbReference type="Pfam" id="PF00722">
    <property type="entry name" value="Glyco_hydro_16"/>
    <property type="match status" value="1"/>
</dbReference>
<dbReference type="CDD" id="cd00413">
    <property type="entry name" value="Glyco_hydrolase_16"/>
    <property type="match status" value="1"/>
</dbReference>
<organism evidence="4 5">
    <name type="scientific">Aeromicrobium flavum</name>
    <dbReference type="NCBI Taxonomy" id="416568"/>
    <lineage>
        <taxon>Bacteria</taxon>
        <taxon>Bacillati</taxon>
        <taxon>Actinomycetota</taxon>
        <taxon>Actinomycetes</taxon>
        <taxon>Propionibacteriales</taxon>
        <taxon>Nocardioidaceae</taxon>
        <taxon>Aeromicrobium</taxon>
    </lineage>
</organism>
<keyword evidence="5" id="KW-1185">Reference proteome</keyword>
<dbReference type="EMBL" id="BJZQ01000005">
    <property type="protein sequence ID" value="GEO89119.1"/>
    <property type="molecule type" value="Genomic_DNA"/>
</dbReference>
<dbReference type="RefSeq" id="WP_146826910.1">
    <property type="nucleotide sequence ID" value="NZ_BAAAYQ010000001.1"/>
</dbReference>
<comment type="caution">
    <text evidence="4">The sequence shown here is derived from an EMBL/GenBank/DDBJ whole genome shotgun (WGS) entry which is preliminary data.</text>
</comment>
<name>A0A512HUJ0_9ACTN</name>
<dbReference type="InterPro" id="IPR050546">
    <property type="entry name" value="Glycosyl_Hydrlase_16"/>
</dbReference>
<dbReference type="PANTHER" id="PTHR10963:SF55">
    <property type="entry name" value="GLYCOSIDE HYDROLASE FAMILY 16 PROTEIN"/>
    <property type="match status" value="1"/>
</dbReference>
<evidence type="ECO:0000313" key="5">
    <source>
        <dbReference type="Proteomes" id="UP000321769"/>
    </source>
</evidence>
<dbReference type="PANTHER" id="PTHR10963">
    <property type="entry name" value="GLYCOSYL HYDROLASE-RELATED"/>
    <property type="match status" value="1"/>
</dbReference>
<dbReference type="Gene3D" id="2.60.120.200">
    <property type="match status" value="1"/>
</dbReference>
<dbReference type="GO" id="GO:0004553">
    <property type="term" value="F:hydrolase activity, hydrolyzing O-glycosyl compounds"/>
    <property type="evidence" value="ECO:0007669"/>
    <property type="project" value="InterPro"/>
</dbReference>
<keyword evidence="2" id="KW-0732">Signal</keyword>
<reference evidence="4 5" key="1">
    <citation type="submission" date="2019-07" db="EMBL/GenBank/DDBJ databases">
        <title>Whole genome shotgun sequence of Aeromicrobium flavum NBRC 107625.</title>
        <authorList>
            <person name="Hosoyama A."/>
            <person name="Uohara A."/>
            <person name="Ohji S."/>
            <person name="Ichikawa N."/>
        </authorList>
    </citation>
    <scope>NUCLEOTIDE SEQUENCE [LARGE SCALE GENOMIC DNA]</scope>
    <source>
        <strain evidence="4 5">NBRC 107625</strain>
    </source>
</reference>
<accession>A0A512HUJ0</accession>
<dbReference type="InterPro" id="IPR000757">
    <property type="entry name" value="Beta-glucanase-like"/>
</dbReference>
<evidence type="ECO:0000256" key="1">
    <source>
        <dbReference type="ARBA" id="ARBA00006865"/>
    </source>
</evidence>
<protein>
    <recommendedName>
        <fullName evidence="3">GH16 domain-containing protein</fullName>
    </recommendedName>
</protein>
<dbReference type="Proteomes" id="UP000321769">
    <property type="component" value="Unassembled WGS sequence"/>
</dbReference>
<gene>
    <name evidence="4" type="ORF">AFL01nite_14460</name>
</gene>
<dbReference type="SUPFAM" id="SSF49899">
    <property type="entry name" value="Concanavalin A-like lectins/glucanases"/>
    <property type="match status" value="1"/>
</dbReference>
<dbReference type="PROSITE" id="PS51762">
    <property type="entry name" value="GH16_2"/>
    <property type="match status" value="1"/>
</dbReference>
<evidence type="ECO:0000256" key="2">
    <source>
        <dbReference type="SAM" id="SignalP"/>
    </source>
</evidence>
<dbReference type="InterPro" id="IPR013320">
    <property type="entry name" value="ConA-like_dom_sf"/>
</dbReference>
<feature type="domain" description="GH16" evidence="3">
    <location>
        <begin position="193"/>
        <end position="449"/>
    </location>
</feature>
<dbReference type="OrthoDB" id="3250776at2"/>
<evidence type="ECO:0000259" key="3">
    <source>
        <dbReference type="PROSITE" id="PS51762"/>
    </source>
</evidence>
<proteinExistence type="inferred from homology"/>
<comment type="similarity">
    <text evidence="1">Belongs to the glycosyl hydrolase 16 family.</text>
</comment>